<dbReference type="InterPro" id="IPR015943">
    <property type="entry name" value="WD40/YVTN_repeat-like_dom_sf"/>
</dbReference>
<name>A0A5B9PLA4_9BACT</name>
<protein>
    <submittedName>
        <fullName evidence="2">Two component regulator propeller</fullName>
    </submittedName>
</protein>
<dbReference type="Pfam" id="PF07494">
    <property type="entry name" value="Reg_prop"/>
    <property type="match status" value="3"/>
</dbReference>
<dbReference type="OrthoDB" id="284104at2"/>
<dbReference type="Proteomes" id="UP000322214">
    <property type="component" value="Chromosome"/>
</dbReference>
<dbReference type="InterPro" id="IPR036909">
    <property type="entry name" value="Cyt_c-like_dom_sf"/>
</dbReference>
<sequence>MFHLTSFVVACFLSAVCCVGQDPPVTSAESDSAIDYETRIRPLLNKYCADCHEPGAMQGLDFLSALTLTEVKTHRGMFADVAQQMNDRLMPPKNFDQPTDKERTLVTNWIKNSLDLKPADTQRIAQYVVAVYQDRKGHLWFGTMNKGVARYDGTNVEYFSKKDGLPSNAVPSFAEDKDGNFFVGTQAGVCQFDGKSFVSLGPAEGLPGPGTPSPESSASVSADRSGTIWVSVGQSIYRHDGKRFSKFAIPVALQNIESYSILKGDVSFQLEDSQGNLWFAIDGDGAYKFDGKSFAHFTKKDGLCSNNVTGIIEDKKGNFWFTCMQSYQPKMTGDGGLCRFDGNTFTTFAEVTGLSTNDLYSIMEARNGDIWIGATGVGAYRYDGKTFTLFDQADKPSRTRNFGVQDIFEAKNGTLWFGFSGGLFRFNGRSFFNVTADGPWRRLSSEMAEVIAGKMQSPTWIHAKAGAAFSALADGDYERAKEMLLSVQGDDPNEPAIREMTLNEIGYELIGKKQIDLALDVLKINTLLYPTSFNTFDSLGEAYRYNHDESSAIRNYQKSLELNPENEGAKKALLEISAARRYRSSLVAPDDWLEEVIICPPSFAPTMSITGLEHLRLPSDFRDPDSDWFISYLFAIELTKATELSEQSIGEQLLLYFRGLADGRSGTNGTRIDTSKFSIEPEKLNQTTGDREFSYVLAWREPFVNATPLKQKLRVKVITGKNEHGVLFICGSPKSYESEVWTKLLEIRSKFEAAPMDTDAK</sequence>
<dbReference type="Gene3D" id="1.25.40.10">
    <property type="entry name" value="Tetratricopeptide repeat domain"/>
    <property type="match status" value="1"/>
</dbReference>
<reference evidence="2 3" key="1">
    <citation type="submission" date="2019-08" db="EMBL/GenBank/DDBJ databases">
        <title>Deep-cultivation of Planctomycetes and their phenomic and genomic characterization uncovers novel biology.</title>
        <authorList>
            <person name="Wiegand S."/>
            <person name="Jogler M."/>
            <person name="Boedeker C."/>
            <person name="Pinto D."/>
            <person name="Vollmers J."/>
            <person name="Rivas-Marin E."/>
            <person name="Kohn T."/>
            <person name="Peeters S.H."/>
            <person name="Heuer A."/>
            <person name="Rast P."/>
            <person name="Oberbeckmann S."/>
            <person name="Bunk B."/>
            <person name="Jeske O."/>
            <person name="Meyerdierks A."/>
            <person name="Storesund J.E."/>
            <person name="Kallscheuer N."/>
            <person name="Luecker S."/>
            <person name="Lage O.M."/>
            <person name="Pohl T."/>
            <person name="Merkel B.J."/>
            <person name="Hornburger P."/>
            <person name="Mueller R.-W."/>
            <person name="Bruemmer F."/>
            <person name="Labrenz M."/>
            <person name="Spormann A.M."/>
            <person name="Op den Camp H."/>
            <person name="Overmann J."/>
            <person name="Amann R."/>
            <person name="Jetten M.S.M."/>
            <person name="Mascher T."/>
            <person name="Medema M.H."/>
            <person name="Devos D.P."/>
            <person name="Kaster A.-K."/>
            <person name="Ovreas L."/>
            <person name="Rohde M."/>
            <person name="Galperin M.Y."/>
            <person name="Jogler C."/>
        </authorList>
    </citation>
    <scope>NUCLEOTIDE SEQUENCE [LARGE SCALE GENOMIC DNA]</scope>
    <source>
        <strain evidence="2 3">FC18</strain>
    </source>
</reference>
<dbReference type="PROSITE" id="PS50005">
    <property type="entry name" value="TPR"/>
    <property type="match status" value="1"/>
</dbReference>
<organism evidence="2 3">
    <name type="scientific">Mariniblastus fucicola</name>
    <dbReference type="NCBI Taxonomy" id="980251"/>
    <lineage>
        <taxon>Bacteria</taxon>
        <taxon>Pseudomonadati</taxon>
        <taxon>Planctomycetota</taxon>
        <taxon>Planctomycetia</taxon>
        <taxon>Pirellulales</taxon>
        <taxon>Pirellulaceae</taxon>
        <taxon>Mariniblastus</taxon>
    </lineage>
</organism>
<accession>A0A5B9PLA4</accession>
<dbReference type="SUPFAM" id="SSF63829">
    <property type="entry name" value="Calcium-dependent phosphotriesterase"/>
    <property type="match status" value="2"/>
</dbReference>
<dbReference type="InterPro" id="IPR011110">
    <property type="entry name" value="Reg_prop"/>
</dbReference>
<evidence type="ECO:0000313" key="2">
    <source>
        <dbReference type="EMBL" id="QEG23123.1"/>
    </source>
</evidence>
<dbReference type="EMBL" id="CP042912">
    <property type="protein sequence ID" value="QEG23123.1"/>
    <property type="molecule type" value="Genomic_DNA"/>
</dbReference>
<dbReference type="InterPro" id="IPR019734">
    <property type="entry name" value="TPR_rpt"/>
</dbReference>
<dbReference type="InterPro" id="IPR011990">
    <property type="entry name" value="TPR-like_helical_dom_sf"/>
</dbReference>
<dbReference type="STRING" id="980251.GCA_001642875_03941"/>
<dbReference type="AlphaFoldDB" id="A0A5B9PLA4"/>
<evidence type="ECO:0000313" key="3">
    <source>
        <dbReference type="Proteomes" id="UP000322214"/>
    </source>
</evidence>
<dbReference type="Gene3D" id="2.130.10.10">
    <property type="entry name" value="YVTN repeat-like/Quinoprotein amine dehydrogenase"/>
    <property type="match status" value="3"/>
</dbReference>
<keyword evidence="3" id="KW-1185">Reference proteome</keyword>
<proteinExistence type="predicted"/>
<dbReference type="GO" id="GO:0009055">
    <property type="term" value="F:electron transfer activity"/>
    <property type="evidence" value="ECO:0007669"/>
    <property type="project" value="InterPro"/>
</dbReference>
<dbReference type="KEGG" id="mff:MFFC18_30180"/>
<gene>
    <name evidence="2" type="ORF">MFFC18_30180</name>
</gene>
<keyword evidence="1" id="KW-0802">TPR repeat</keyword>
<dbReference type="SUPFAM" id="SSF46626">
    <property type="entry name" value="Cytochrome c"/>
    <property type="match status" value="1"/>
</dbReference>
<feature type="repeat" description="TPR" evidence="1">
    <location>
        <begin position="533"/>
        <end position="566"/>
    </location>
</feature>
<dbReference type="SUPFAM" id="SSF48452">
    <property type="entry name" value="TPR-like"/>
    <property type="match status" value="1"/>
</dbReference>
<dbReference type="GO" id="GO:0020037">
    <property type="term" value="F:heme binding"/>
    <property type="evidence" value="ECO:0007669"/>
    <property type="project" value="InterPro"/>
</dbReference>
<dbReference type="RefSeq" id="WP_075085956.1">
    <property type="nucleotide sequence ID" value="NZ_CP042912.1"/>
</dbReference>
<evidence type="ECO:0000256" key="1">
    <source>
        <dbReference type="PROSITE-ProRule" id="PRU00339"/>
    </source>
</evidence>